<dbReference type="RefSeq" id="WP_148915058.1">
    <property type="nucleotide sequence ID" value="NZ_VSZS01000063.1"/>
</dbReference>
<dbReference type="CDD" id="cd09854">
    <property type="entry name" value="PIN_VapC-like"/>
    <property type="match status" value="1"/>
</dbReference>
<feature type="domain" description="PIN" evidence="1">
    <location>
        <begin position="34"/>
        <end position="149"/>
    </location>
</feature>
<name>A0A5D4GZC5_9HYPH</name>
<dbReference type="EMBL" id="VSZS01000063">
    <property type="protein sequence ID" value="TYR31900.1"/>
    <property type="molecule type" value="Genomic_DNA"/>
</dbReference>
<dbReference type="OrthoDB" id="5458135at2"/>
<dbReference type="Gene3D" id="3.40.50.1010">
    <property type="entry name" value="5'-nuclease"/>
    <property type="match status" value="1"/>
</dbReference>
<reference evidence="2 3" key="2">
    <citation type="submission" date="2019-09" db="EMBL/GenBank/DDBJ databases">
        <title>Mesorhizobium sp. MaA-C15 isolated from Microcystis aeruginosa.</title>
        <authorList>
            <person name="Jeong S.E."/>
            <person name="Jin H.M."/>
            <person name="Jeon C.O."/>
        </authorList>
    </citation>
    <scope>NUCLEOTIDE SEQUENCE [LARGE SCALE GENOMIC DNA]</scope>
    <source>
        <strain evidence="2 3">MaA-C15</strain>
    </source>
</reference>
<dbReference type="Pfam" id="PF01850">
    <property type="entry name" value="PIN"/>
    <property type="match status" value="1"/>
</dbReference>
<comment type="caution">
    <text evidence="2">The sequence shown here is derived from an EMBL/GenBank/DDBJ whole genome shotgun (WGS) entry which is preliminary data.</text>
</comment>
<reference evidence="2 3" key="1">
    <citation type="submission" date="2019-08" db="EMBL/GenBank/DDBJ databases">
        <authorList>
            <person name="Seo Y.L."/>
        </authorList>
    </citation>
    <scope>NUCLEOTIDE SEQUENCE [LARGE SCALE GENOMIC DNA]</scope>
    <source>
        <strain evidence="2 3">MaA-C15</strain>
    </source>
</reference>
<evidence type="ECO:0000313" key="3">
    <source>
        <dbReference type="Proteomes" id="UP000323258"/>
    </source>
</evidence>
<sequence>MTVVFDTNLAIMLVRPDAMLAKDAKGVMISHAKERVDGLLAQLAADRTKIVIPTPVLAEVLVRSDEDERAALIARFTRSASFRVEAFDERAAMELADIEKKAIDGGDKRGGVQGPWTKIRFDRQIVAIARVAGADTIYTDDGDLAKHAFNRGIRTVGIGSLDIPASLAQTSLDLGFRPRRHINLDLVDTEPVDPDAPAA</sequence>
<dbReference type="Proteomes" id="UP000323258">
    <property type="component" value="Unassembled WGS sequence"/>
</dbReference>
<dbReference type="InterPro" id="IPR029060">
    <property type="entry name" value="PIN-like_dom_sf"/>
</dbReference>
<proteinExistence type="predicted"/>
<dbReference type="SUPFAM" id="SSF88723">
    <property type="entry name" value="PIN domain-like"/>
    <property type="match status" value="1"/>
</dbReference>
<accession>A0A5D4GZC5</accession>
<protein>
    <submittedName>
        <fullName evidence="2">PIN domain-containing protein</fullName>
    </submittedName>
</protein>
<gene>
    <name evidence="2" type="ORF">FY036_12435</name>
</gene>
<evidence type="ECO:0000259" key="1">
    <source>
        <dbReference type="Pfam" id="PF01850"/>
    </source>
</evidence>
<dbReference type="AlphaFoldDB" id="A0A5D4GZC5"/>
<dbReference type="InterPro" id="IPR002716">
    <property type="entry name" value="PIN_dom"/>
</dbReference>
<organism evidence="2 3">
    <name type="scientific">Neoaquamicrobium microcysteis</name>
    <dbReference type="NCBI Taxonomy" id="2682781"/>
    <lineage>
        <taxon>Bacteria</taxon>
        <taxon>Pseudomonadati</taxon>
        <taxon>Pseudomonadota</taxon>
        <taxon>Alphaproteobacteria</taxon>
        <taxon>Hyphomicrobiales</taxon>
        <taxon>Phyllobacteriaceae</taxon>
        <taxon>Neoaquamicrobium</taxon>
    </lineage>
</organism>
<keyword evidence="3" id="KW-1185">Reference proteome</keyword>
<evidence type="ECO:0000313" key="2">
    <source>
        <dbReference type="EMBL" id="TYR31900.1"/>
    </source>
</evidence>